<organism evidence="1 2">
    <name type="scientific">Romanomermis culicivorax</name>
    <name type="common">Nematode worm</name>
    <dbReference type="NCBI Taxonomy" id="13658"/>
    <lineage>
        <taxon>Eukaryota</taxon>
        <taxon>Metazoa</taxon>
        <taxon>Ecdysozoa</taxon>
        <taxon>Nematoda</taxon>
        <taxon>Enoplea</taxon>
        <taxon>Dorylaimia</taxon>
        <taxon>Mermithida</taxon>
        <taxon>Mermithoidea</taxon>
        <taxon>Mermithidae</taxon>
        <taxon>Romanomermis</taxon>
    </lineage>
</organism>
<dbReference type="AlphaFoldDB" id="A0A915HS84"/>
<accession>A0A915HS84</accession>
<protein>
    <submittedName>
        <fullName evidence="2">Uncharacterized protein</fullName>
    </submittedName>
</protein>
<evidence type="ECO:0000313" key="1">
    <source>
        <dbReference type="Proteomes" id="UP000887565"/>
    </source>
</evidence>
<keyword evidence="1" id="KW-1185">Reference proteome</keyword>
<dbReference type="WBParaSite" id="nRc.2.0.1.t04788-RA">
    <property type="protein sequence ID" value="nRc.2.0.1.t04788-RA"/>
    <property type="gene ID" value="nRc.2.0.1.g04788"/>
</dbReference>
<reference evidence="2" key="1">
    <citation type="submission" date="2022-11" db="UniProtKB">
        <authorList>
            <consortium name="WormBaseParasite"/>
        </authorList>
    </citation>
    <scope>IDENTIFICATION</scope>
</reference>
<sequence length="59" mass="6542">MTFEGAWVWHPLQKRCEKEGYGGSLPVVDRSTVVSMVNNGDTSTLVDTGDNILFNSRLL</sequence>
<proteinExistence type="predicted"/>
<dbReference type="Proteomes" id="UP000887565">
    <property type="component" value="Unplaced"/>
</dbReference>
<evidence type="ECO:0000313" key="2">
    <source>
        <dbReference type="WBParaSite" id="nRc.2.0.1.t04788-RA"/>
    </source>
</evidence>
<name>A0A915HS84_ROMCU</name>